<evidence type="ECO:0000313" key="1">
    <source>
        <dbReference type="EMBL" id="OBZ90490.1"/>
    </source>
</evidence>
<dbReference type="OrthoDB" id="2407359at2759"/>
<dbReference type="AlphaFoldDB" id="A0A1C7NNE3"/>
<reference evidence="1 2" key="1">
    <citation type="submission" date="2016-03" db="EMBL/GenBank/DDBJ databases">
        <title>Choanephora cucurbitarum.</title>
        <authorList>
            <person name="Min B."/>
            <person name="Park H."/>
            <person name="Park J.-H."/>
            <person name="Shin H.-D."/>
            <person name="Choi I.-G."/>
        </authorList>
    </citation>
    <scope>NUCLEOTIDE SEQUENCE [LARGE SCALE GENOMIC DNA]</scope>
    <source>
        <strain evidence="1 2">KUS-F28377</strain>
    </source>
</reference>
<gene>
    <name evidence="1" type="ORF">A0J61_01439</name>
</gene>
<protein>
    <submittedName>
        <fullName evidence="1">Uncharacterized protein</fullName>
    </submittedName>
</protein>
<proteinExistence type="predicted"/>
<dbReference type="Proteomes" id="UP000093000">
    <property type="component" value="Unassembled WGS sequence"/>
</dbReference>
<name>A0A1C7NNE3_9FUNG</name>
<organism evidence="1 2">
    <name type="scientific">Choanephora cucurbitarum</name>
    <dbReference type="NCBI Taxonomy" id="101091"/>
    <lineage>
        <taxon>Eukaryota</taxon>
        <taxon>Fungi</taxon>
        <taxon>Fungi incertae sedis</taxon>
        <taxon>Mucoromycota</taxon>
        <taxon>Mucoromycotina</taxon>
        <taxon>Mucoromycetes</taxon>
        <taxon>Mucorales</taxon>
        <taxon>Mucorineae</taxon>
        <taxon>Choanephoraceae</taxon>
        <taxon>Choanephoroideae</taxon>
        <taxon>Choanephora</taxon>
    </lineage>
</organism>
<dbReference type="EMBL" id="LUGH01000046">
    <property type="protein sequence ID" value="OBZ90490.1"/>
    <property type="molecule type" value="Genomic_DNA"/>
</dbReference>
<keyword evidence="2" id="KW-1185">Reference proteome</keyword>
<evidence type="ECO:0000313" key="2">
    <source>
        <dbReference type="Proteomes" id="UP000093000"/>
    </source>
</evidence>
<sequence length="218" mass="24195">MKLIYGYEMNAPVGQIGHIVRPPLLSSKITVSSAGNTTRWVFYGTRQQILEWIKEHADMTLENTVFVGGGANSSHVHTELVIDLQYVPDQEQGYLDYLKSYFVDIHDVERIKVEIRPRIESKDNLTSCLSRVIVASGSRLGDLVEDLEIEWFKPSKSYVQQTVHLFTDTPTPSHVLSAKPPSSIQIALSTTDQAVPTRTVNSALSSEADLTSAAIHAN</sequence>
<dbReference type="InParanoid" id="A0A1C7NNE3"/>
<accession>A0A1C7NNE3</accession>
<comment type="caution">
    <text evidence="1">The sequence shown here is derived from an EMBL/GenBank/DDBJ whole genome shotgun (WGS) entry which is preliminary data.</text>
</comment>